<evidence type="ECO:0000313" key="1">
    <source>
        <dbReference type="EMBL" id="KUM46384.1"/>
    </source>
</evidence>
<name>A0A101LVZ2_PICGL</name>
<keyword evidence="1" id="KW-0496">Mitochondrion</keyword>
<protein>
    <submittedName>
        <fullName evidence="1">Uncharacterized protein</fullName>
    </submittedName>
</protein>
<comment type="caution">
    <text evidence="1">The sequence shown here is derived from an EMBL/GenBank/DDBJ whole genome shotgun (WGS) entry which is preliminary data.</text>
</comment>
<accession>A0A101LVZ2</accession>
<sequence>MKQQPYLEPIAEARNQGVPLGYIHPYPTTPSLYLMNLV</sequence>
<organism evidence="1">
    <name type="scientific">Picea glauca</name>
    <name type="common">White spruce</name>
    <name type="synonym">Pinus glauca</name>
    <dbReference type="NCBI Taxonomy" id="3330"/>
    <lineage>
        <taxon>Eukaryota</taxon>
        <taxon>Viridiplantae</taxon>
        <taxon>Streptophyta</taxon>
        <taxon>Embryophyta</taxon>
        <taxon>Tracheophyta</taxon>
        <taxon>Spermatophyta</taxon>
        <taxon>Pinopsida</taxon>
        <taxon>Pinidae</taxon>
        <taxon>Conifers I</taxon>
        <taxon>Pinales</taxon>
        <taxon>Pinaceae</taxon>
        <taxon>Picea</taxon>
    </lineage>
</organism>
<gene>
    <name evidence="1" type="ORF">ABT39_MTgene1483</name>
</gene>
<proteinExistence type="predicted"/>
<reference evidence="1" key="1">
    <citation type="journal article" date="2015" name="Genome Biol. Evol.">
        <title>Organellar Genomes of White Spruce (Picea glauca): Assembly and Annotation.</title>
        <authorList>
            <person name="Jackman S.D."/>
            <person name="Warren R.L."/>
            <person name="Gibb E.A."/>
            <person name="Vandervalk B.P."/>
            <person name="Mohamadi H."/>
            <person name="Chu J."/>
            <person name="Raymond A."/>
            <person name="Pleasance S."/>
            <person name="Coope R."/>
            <person name="Wildung M.R."/>
            <person name="Ritland C.E."/>
            <person name="Bousquet J."/>
            <person name="Jones S.J."/>
            <person name="Bohlmann J."/>
            <person name="Birol I."/>
        </authorList>
    </citation>
    <scope>NUCLEOTIDE SEQUENCE [LARGE SCALE GENOMIC DNA]</scope>
    <source>
        <tissue evidence="1">Flushing bud</tissue>
    </source>
</reference>
<geneLocation type="mitochondrion" evidence="1"/>
<dbReference type="EMBL" id="LKAM01000011">
    <property type="protein sequence ID" value="KUM46384.1"/>
    <property type="molecule type" value="Genomic_DNA"/>
</dbReference>
<dbReference type="AlphaFoldDB" id="A0A101LVZ2"/>